<comment type="caution">
    <text evidence="1">The sequence shown here is derived from an EMBL/GenBank/DDBJ whole genome shotgun (WGS) entry which is preliminary data.</text>
</comment>
<dbReference type="AlphaFoldDB" id="A0A9P8F7U2"/>
<accession>A0A9P8F7U2</accession>
<dbReference type="EMBL" id="JAHFXS010005171">
    <property type="protein sequence ID" value="KAG9942138.1"/>
    <property type="molecule type" value="Genomic_DNA"/>
</dbReference>
<evidence type="ECO:0000313" key="1">
    <source>
        <dbReference type="EMBL" id="KAG9942138.1"/>
    </source>
</evidence>
<gene>
    <name evidence="1" type="ORF">KCU98_g18809</name>
</gene>
<keyword evidence="2" id="KW-1185">Reference proteome</keyword>
<proteinExistence type="predicted"/>
<organism evidence="1 2">
    <name type="scientific">Aureobasidium melanogenum</name>
    <name type="common">Aureobasidium pullulans var. melanogenum</name>
    <dbReference type="NCBI Taxonomy" id="46634"/>
    <lineage>
        <taxon>Eukaryota</taxon>
        <taxon>Fungi</taxon>
        <taxon>Dikarya</taxon>
        <taxon>Ascomycota</taxon>
        <taxon>Pezizomycotina</taxon>
        <taxon>Dothideomycetes</taxon>
        <taxon>Dothideomycetidae</taxon>
        <taxon>Dothideales</taxon>
        <taxon>Saccotheciaceae</taxon>
        <taxon>Aureobasidium</taxon>
    </lineage>
</organism>
<reference evidence="1" key="1">
    <citation type="journal article" date="2021" name="J Fungi (Basel)">
        <title>Virulence traits and population genomics of the black yeast Aureobasidium melanogenum.</title>
        <authorList>
            <person name="Cernosa A."/>
            <person name="Sun X."/>
            <person name="Gostincar C."/>
            <person name="Fang C."/>
            <person name="Gunde-Cimerman N."/>
            <person name="Song Z."/>
        </authorList>
    </citation>
    <scope>NUCLEOTIDE SEQUENCE</scope>
    <source>
        <strain evidence="1">EXF-9298</strain>
    </source>
</reference>
<feature type="non-terminal residue" evidence="1">
    <location>
        <position position="237"/>
    </location>
</feature>
<evidence type="ECO:0000313" key="2">
    <source>
        <dbReference type="Proteomes" id="UP000729357"/>
    </source>
</evidence>
<reference evidence="1" key="2">
    <citation type="submission" date="2021-08" db="EMBL/GenBank/DDBJ databases">
        <authorList>
            <person name="Gostincar C."/>
            <person name="Sun X."/>
            <person name="Song Z."/>
            <person name="Gunde-Cimerman N."/>
        </authorList>
    </citation>
    <scope>NUCLEOTIDE SEQUENCE</scope>
    <source>
        <strain evidence="1">EXF-9298</strain>
    </source>
</reference>
<dbReference type="Proteomes" id="UP000729357">
    <property type="component" value="Unassembled WGS sequence"/>
</dbReference>
<protein>
    <submittedName>
        <fullName evidence="1">Uncharacterized protein</fullName>
    </submittedName>
</protein>
<sequence>MSSSAFSHLAAPRWRVPRITGSVRNNSTSQQARQKHLNIIRRLQRQERITAATLDADIDDFLQRFEYFYKSKSTNDESVQTALRQNKYISTERLHHDNNITNFSQEIIEHYNDMKKHIQDLKEEPFSDWQPGDSDVVLRQLDDPNLKPEDLRIELKTREKDVARLLDKAEEHHAALVKTKETLREKGVAAAEVVADNFVNAHKSDYANIDVPLNPVDLDTIDEDYTAILASMRRNNP</sequence>
<name>A0A9P8F7U2_AURME</name>